<accession>A0ABV9WV31</accession>
<gene>
    <name evidence="3" type="ORF">ACFPRC_19420</name>
</gene>
<organism evidence="3 4">
    <name type="scientific">Streptomyces lienomycini</name>
    <dbReference type="NCBI Taxonomy" id="284035"/>
    <lineage>
        <taxon>Bacteria</taxon>
        <taxon>Bacillati</taxon>
        <taxon>Actinomycetota</taxon>
        <taxon>Actinomycetes</taxon>
        <taxon>Kitasatosporales</taxon>
        <taxon>Streptomycetaceae</taxon>
        <taxon>Streptomyces</taxon>
    </lineage>
</organism>
<keyword evidence="2" id="KW-1133">Transmembrane helix</keyword>
<evidence type="ECO:0000256" key="2">
    <source>
        <dbReference type="SAM" id="Phobius"/>
    </source>
</evidence>
<feature type="compositionally biased region" description="Pro residues" evidence="1">
    <location>
        <begin position="50"/>
        <end position="66"/>
    </location>
</feature>
<dbReference type="Proteomes" id="UP001595855">
    <property type="component" value="Unassembled WGS sequence"/>
</dbReference>
<evidence type="ECO:0000256" key="1">
    <source>
        <dbReference type="SAM" id="MobiDB-lite"/>
    </source>
</evidence>
<feature type="compositionally biased region" description="Acidic residues" evidence="1">
    <location>
        <begin position="240"/>
        <end position="249"/>
    </location>
</feature>
<protein>
    <recommendedName>
        <fullName evidence="5">Serine/threonine protein kinase</fullName>
    </recommendedName>
</protein>
<dbReference type="EMBL" id="JBHSJO010000001">
    <property type="protein sequence ID" value="MFC5017029.1"/>
    <property type="molecule type" value="Genomic_DNA"/>
</dbReference>
<dbReference type="RefSeq" id="WP_271416686.1">
    <property type="nucleotide sequence ID" value="NZ_BAAATN010000025.1"/>
</dbReference>
<keyword evidence="4" id="KW-1185">Reference proteome</keyword>
<sequence>MEEEPARPAAPAAPTPLENRAPRVEPVAAEDHTPPEKSAAEEEDRDPSDEPVPPTGPAVPGEPVPPTGDAATPAERAGSRRRRGRTALLVTAAAVLGLVAGTCTGVLVQAGREPTKLPPLSQAALARGAGKAPKPLPADQDRQVRTEGDLRDLLLKKPRGAEKADWLEDSEGWMDLTSYAGTFGDPQSGFENLLRSEFRRAAVTGWEVDGAYSVEIRLIQYRQEEVLAAAEASEGGQYYADEDADDDGEVPGTGDGRVFVDDQPLPGLDDAPYPYQAQAHARRGDIAVEIWVNGAKRIDKKMITSLAERQMERL</sequence>
<feature type="transmembrane region" description="Helical" evidence="2">
    <location>
        <begin position="86"/>
        <end position="108"/>
    </location>
</feature>
<proteinExistence type="predicted"/>
<reference evidence="4" key="1">
    <citation type="journal article" date="2019" name="Int. J. Syst. Evol. Microbiol.">
        <title>The Global Catalogue of Microorganisms (GCM) 10K type strain sequencing project: providing services to taxonomists for standard genome sequencing and annotation.</title>
        <authorList>
            <consortium name="The Broad Institute Genomics Platform"/>
            <consortium name="The Broad Institute Genome Sequencing Center for Infectious Disease"/>
            <person name="Wu L."/>
            <person name="Ma J."/>
        </authorList>
    </citation>
    <scope>NUCLEOTIDE SEQUENCE [LARGE SCALE GENOMIC DNA]</scope>
    <source>
        <strain evidence="4">CGMCC 4.1542</strain>
    </source>
</reference>
<feature type="compositionally biased region" description="Basic and acidic residues" evidence="1">
    <location>
        <begin position="29"/>
        <end position="40"/>
    </location>
</feature>
<feature type="compositionally biased region" description="Low complexity" evidence="1">
    <location>
        <begin position="7"/>
        <end position="18"/>
    </location>
</feature>
<evidence type="ECO:0000313" key="3">
    <source>
        <dbReference type="EMBL" id="MFC5017029.1"/>
    </source>
</evidence>
<name>A0ABV9WV31_9ACTN</name>
<feature type="region of interest" description="Disordered" evidence="1">
    <location>
        <begin position="1"/>
        <end position="83"/>
    </location>
</feature>
<evidence type="ECO:0008006" key="5">
    <source>
        <dbReference type="Google" id="ProtNLM"/>
    </source>
</evidence>
<keyword evidence="2" id="KW-0472">Membrane</keyword>
<evidence type="ECO:0000313" key="4">
    <source>
        <dbReference type="Proteomes" id="UP001595855"/>
    </source>
</evidence>
<feature type="region of interest" description="Disordered" evidence="1">
    <location>
        <begin position="237"/>
        <end position="258"/>
    </location>
</feature>
<comment type="caution">
    <text evidence="3">The sequence shown here is derived from an EMBL/GenBank/DDBJ whole genome shotgun (WGS) entry which is preliminary data.</text>
</comment>
<keyword evidence="2" id="KW-0812">Transmembrane</keyword>